<sequence>MQSRLTELTSENTTPEQQCVLNSILQGPRGNLDGPFLAWVHSPELADHAQKLGAYCRYHTRIPLRLSELAILTTAACWQSQAEWQIHEPIAHQAGINSQVTEAIRLGEEPVFADTEEALVYQITRTLYSTKRIPDSLYQQAVSKWGEAALVDLIGILGYYSLVAMTLNVFEVKRDTGQPLPFSQP</sequence>
<dbReference type="RefSeq" id="WP_151058612.1">
    <property type="nucleotide sequence ID" value="NZ_CP044222.1"/>
</dbReference>
<dbReference type="SUPFAM" id="SSF69118">
    <property type="entry name" value="AhpD-like"/>
    <property type="match status" value="1"/>
</dbReference>
<dbReference type="PANTHER" id="PTHR34846:SF11">
    <property type="entry name" value="4-CARBOXYMUCONOLACTONE DECARBOXYLASE FAMILY PROTEIN (AFU_ORTHOLOGUE AFUA_6G11590)"/>
    <property type="match status" value="1"/>
</dbReference>
<protein>
    <submittedName>
        <fullName evidence="1">Carboxymuconolactone decarboxylase family protein</fullName>
    </submittedName>
</protein>
<gene>
    <name evidence="1" type="ORF">F5I99_18470</name>
</gene>
<organism evidence="1 2">
    <name type="scientific">Nitrincola iocasae</name>
    <dbReference type="NCBI Taxonomy" id="2614693"/>
    <lineage>
        <taxon>Bacteria</taxon>
        <taxon>Pseudomonadati</taxon>
        <taxon>Pseudomonadota</taxon>
        <taxon>Gammaproteobacteria</taxon>
        <taxon>Oceanospirillales</taxon>
        <taxon>Oceanospirillaceae</taxon>
        <taxon>Nitrincola</taxon>
    </lineage>
</organism>
<evidence type="ECO:0000313" key="1">
    <source>
        <dbReference type="EMBL" id="QEW08315.1"/>
    </source>
</evidence>
<reference evidence="1 2" key="1">
    <citation type="submission" date="2019-09" db="EMBL/GenBank/DDBJ databases">
        <title>Nitrincola iocasae sp. nov., a bacterium isolated from the sediment collected at a cold seep field in South China Sea.</title>
        <authorList>
            <person name="Zhang H."/>
            <person name="Wang H."/>
            <person name="Li C."/>
        </authorList>
    </citation>
    <scope>NUCLEOTIDE SEQUENCE [LARGE SCALE GENOMIC DNA]</scope>
    <source>
        <strain evidence="1 2">KXZD1103</strain>
    </source>
</reference>
<evidence type="ECO:0000313" key="2">
    <source>
        <dbReference type="Proteomes" id="UP000325606"/>
    </source>
</evidence>
<dbReference type="EMBL" id="CP044222">
    <property type="protein sequence ID" value="QEW08315.1"/>
    <property type="molecule type" value="Genomic_DNA"/>
</dbReference>
<name>A0A5J6LIC6_9GAMM</name>
<proteinExistence type="predicted"/>
<dbReference type="InterPro" id="IPR029032">
    <property type="entry name" value="AhpD-like"/>
</dbReference>
<keyword evidence="2" id="KW-1185">Reference proteome</keyword>
<accession>A0A5J6LIC6</accession>
<dbReference type="Gene3D" id="1.20.1290.10">
    <property type="entry name" value="AhpD-like"/>
    <property type="match status" value="1"/>
</dbReference>
<dbReference type="AlphaFoldDB" id="A0A5J6LIC6"/>
<dbReference type="KEGG" id="nik:F5I99_18470"/>
<dbReference type="Proteomes" id="UP000325606">
    <property type="component" value="Chromosome"/>
</dbReference>
<dbReference type="PANTHER" id="PTHR34846">
    <property type="entry name" value="4-CARBOXYMUCONOLACTONE DECARBOXYLASE FAMILY PROTEIN (AFU_ORTHOLOGUE AFUA_6G11590)"/>
    <property type="match status" value="1"/>
</dbReference>